<gene>
    <name evidence="2" type="ORF">RD1301_v1_6460001</name>
</gene>
<protein>
    <recommendedName>
        <fullName evidence="1">DUF4139 domain-containing protein</fullName>
    </recommendedName>
</protein>
<feature type="domain" description="DUF4139" evidence="1">
    <location>
        <begin position="49"/>
        <end position="98"/>
    </location>
</feature>
<dbReference type="AlphaFoldDB" id="A0A0S4XK15"/>
<sequence length="98" mass="10976">MYARGEQLKQREQALKAQLTALYQAHGTDTRKTVHTLSIAVAAPRGGELRVSYQTARAGWRPAYQASLDSVRRNIVIDRQATVAQATGEDWRGVRLRL</sequence>
<organism evidence="2">
    <name type="scientific">Ralstonia solanacearum</name>
    <name type="common">Pseudomonas solanacearum</name>
    <dbReference type="NCBI Taxonomy" id="305"/>
    <lineage>
        <taxon>Bacteria</taxon>
        <taxon>Pseudomonadati</taxon>
        <taxon>Pseudomonadota</taxon>
        <taxon>Betaproteobacteria</taxon>
        <taxon>Burkholderiales</taxon>
        <taxon>Burkholderiaceae</taxon>
        <taxon>Ralstonia</taxon>
        <taxon>Ralstonia solanacearum species complex</taxon>
    </lineage>
</organism>
<dbReference type="PANTHER" id="PTHR31005">
    <property type="entry name" value="DUF4139 DOMAIN-CONTAINING PROTEIN"/>
    <property type="match status" value="1"/>
</dbReference>
<dbReference type="Pfam" id="PF13598">
    <property type="entry name" value="DUF4139"/>
    <property type="match status" value="1"/>
</dbReference>
<accession>A0A0S4XK15</accession>
<evidence type="ECO:0000313" key="2">
    <source>
        <dbReference type="EMBL" id="CUV64358.1"/>
    </source>
</evidence>
<evidence type="ECO:0000259" key="1">
    <source>
        <dbReference type="Pfam" id="PF13598"/>
    </source>
</evidence>
<dbReference type="PANTHER" id="PTHR31005:SF8">
    <property type="entry name" value="DUF4139 DOMAIN-CONTAINING PROTEIN"/>
    <property type="match status" value="1"/>
</dbReference>
<proteinExistence type="predicted"/>
<reference evidence="2" key="1">
    <citation type="submission" date="2015-10" db="EMBL/GenBank/DDBJ databases">
        <authorList>
            <person name="Gilbert D.G."/>
        </authorList>
    </citation>
    <scope>NUCLEOTIDE SEQUENCE</scope>
    <source>
        <strain evidence="2">Phyl III-seqv23</strain>
    </source>
</reference>
<dbReference type="EMBL" id="LN899822">
    <property type="protein sequence ID" value="CUV64358.1"/>
    <property type="molecule type" value="Genomic_DNA"/>
</dbReference>
<dbReference type="InterPro" id="IPR011935">
    <property type="entry name" value="CHP02231"/>
</dbReference>
<dbReference type="InterPro" id="IPR037291">
    <property type="entry name" value="DUF4139"/>
</dbReference>
<name>A0A0S4XK15_RALSL</name>